<evidence type="ECO:0000313" key="3">
    <source>
        <dbReference type="Proteomes" id="UP001152607"/>
    </source>
</evidence>
<proteinExistence type="predicted"/>
<organism evidence="2 3">
    <name type="scientific">Periconia digitata</name>
    <dbReference type="NCBI Taxonomy" id="1303443"/>
    <lineage>
        <taxon>Eukaryota</taxon>
        <taxon>Fungi</taxon>
        <taxon>Dikarya</taxon>
        <taxon>Ascomycota</taxon>
        <taxon>Pezizomycotina</taxon>
        <taxon>Dothideomycetes</taxon>
        <taxon>Pleosporomycetidae</taxon>
        <taxon>Pleosporales</taxon>
        <taxon>Massarineae</taxon>
        <taxon>Periconiaceae</taxon>
        <taxon>Periconia</taxon>
    </lineage>
</organism>
<dbReference type="Proteomes" id="UP001152607">
    <property type="component" value="Unassembled WGS sequence"/>
</dbReference>
<keyword evidence="3" id="KW-1185">Reference proteome</keyword>
<dbReference type="AlphaFoldDB" id="A0A9W4XQS5"/>
<evidence type="ECO:0000256" key="1">
    <source>
        <dbReference type="SAM" id="MobiDB-lite"/>
    </source>
</evidence>
<name>A0A9W4XQS5_9PLEO</name>
<gene>
    <name evidence="2" type="ORF">PDIGIT_LOCUS14034</name>
</gene>
<sequence length="168" mass="17049">MHAPNSRCCRSWSLIKVPGALGMRRPLPDSSSPIPVLRGAPRQGREGSPAGPCSESGPTALDQLHAACFSAANRCSGPPLGSSSGRGPSVRSSPIPSLSLTPSPSLARPPAQPSPAQLASPDARHSVLTCCATPAALTAVCSSLSNGAMHVEQASRSQPANPPCRSLC</sequence>
<protein>
    <submittedName>
        <fullName evidence="2">Uncharacterized protein</fullName>
    </submittedName>
</protein>
<feature type="region of interest" description="Disordered" evidence="1">
    <location>
        <begin position="20"/>
        <end position="58"/>
    </location>
</feature>
<feature type="region of interest" description="Disordered" evidence="1">
    <location>
        <begin position="78"/>
        <end position="119"/>
    </location>
</feature>
<reference evidence="2" key="1">
    <citation type="submission" date="2023-01" db="EMBL/GenBank/DDBJ databases">
        <authorList>
            <person name="Van Ghelder C."/>
            <person name="Rancurel C."/>
        </authorList>
    </citation>
    <scope>NUCLEOTIDE SEQUENCE</scope>
    <source>
        <strain evidence="2">CNCM I-4278</strain>
    </source>
</reference>
<accession>A0A9W4XQS5</accession>
<dbReference type="EMBL" id="CAOQHR010000011">
    <property type="protein sequence ID" value="CAI6340849.1"/>
    <property type="molecule type" value="Genomic_DNA"/>
</dbReference>
<evidence type="ECO:0000313" key="2">
    <source>
        <dbReference type="EMBL" id="CAI6340849.1"/>
    </source>
</evidence>
<comment type="caution">
    <text evidence="2">The sequence shown here is derived from an EMBL/GenBank/DDBJ whole genome shotgun (WGS) entry which is preliminary data.</text>
</comment>